<proteinExistence type="predicted"/>
<gene>
    <name evidence="1" type="ORF">NP064_02465</name>
</gene>
<keyword evidence="2" id="KW-1185">Reference proteome</keyword>
<evidence type="ECO:0000313" key="2">
    <source>
        <dbReference type="Proteomes" id="UP001316189"/>
    </source>
</evidence>
<organism evidence="1 2">
    <name type="scientific">Cellulomonas chengniuliangii</name>
    <dbReference type="NCBI Taxonomy" id="2968084"/>
    <lineage>
        <taxon>Bacteria</taxon>
        <taxon>Bacillati</taxon>
        <taxon>Actinomycetota</taxon>
        <taxon>Actinomycetes</taxon>
        <taxon>Micrococcales</taxon>
        <taxon>Cellulomonadaceae</taxon>
        <taxon>Cellulomonas</taxon>
    </lineage>
</organism>
<name>A0ABY5KZD3_9CELL</name>
<reference evidence="1 2" key="1">
    <citation type="submission" date="2022-07" db="EMBL/GenBank/DDBJ databases">
        <title>Novel species in genus cellulomonas.</title>
        <authorList>
            <person name="Ye L."/>
        </authorList>
    </citation>
    <scope>NUCLEOTIDE SEQUENCE [LARGE SCALE GENOMIC DNA]</scope>
    <source>
        <strain evidence="2">zg-Y338</strain>
    </source>
</reference>
<evidence type="ECO:0000313" key="1">
    <source>
        <dbReference type="EMBL" id="UUI75799.1"/>
    </source>
</evidence>
<dbReference type="InterPro" id="IPR043755">
    <property type="entry name" value="DUF5701"/>
</dbReference>
<accession>A0ABY5KZD3</accession>
<sequence>MATVITVVDPHLPTVTADASPAATSFDPGAPPLAELDRQVRAYAELGVGGLLGLDADGLRAAVEPLRAAVAALPMTPAMTGAVTGKAEDHVPFVLVLSPEALAERGHDLDDVAPAMRRGRQRGVSVIDPEELATYRPLDDVWQPDGPFWLLHGIDTGSEFCGATPESALATVRGRGRTPLTIAEGIALTVVRPDMLRPNRCYSLMGSRAGNQRVPAVWISERRAKLGWCWDRNPHTWLGAASAAGRLGA</sequence>
<dbReference type="RefSeq" id="WP_256813765.1">
    <property type="nucleotide sequence ID" value="NZ_CP101988.1"/>
</dbReference>
<protein>
    <submittedName>
        <fullName evidence="1">DUF5701 family protein</fullName>
    </submittedName>
</protein>
<dbReference type="Proteomes" id="UP001316189">
    <property type="component" value="Chromosome"/>
</dbReference>
<dbReference type="EMBL" id="CP101988">
    <property type="protein sequence ID" value="UUI75799.1"/>
    <property type="molecule type" value="Genomic_DNA"/>
</dbReference>
<dbReference type="Pfam" id="PF18959">
    <property type="entry name" value="DUF5701"/>
    <property type="match status" value="1"/>
</dbReference>